<dbReference type="OMA" id="MMGTIAC"/>
<dbReference type="GO" id="GO:0022857">
    <property type="term" value="F:transmembrane transporter activity"/>
    <property type="evidence" value="ECO:0000318"/>
    <property type="project" value="GO_Central"/>
</dbReference>
<feature type="transmembrane region" description="Helical" evidence="5">
    <location>
        <begin position="191"/>
        <end position="210"/>
    </location>
</feature>
<dbReference type="PANTHER" id="PTHR23423">
    <property type="entry name" value="ORGANIC SOLUTE TRANSPORTER-RELATED"/>
    <property type="match status" value="1"/>
</dbReference>
<dbReference type="EnsemblMetazoa" id="XM_030995425">
    <property type="protein sequence ID" value="XP_030851285"/>
    <property type="gene ID" value="LOC755610"/>
</dbReference>
<evidence type="ECO:0000313" key="7">
    <source>
        <dbReference type="Proteomes" id="UP000007110"/>
    </source>
</evidence>
<evidence type="ECO:0000313" key="6">
    <source>
        <dbReference type="EnsemblMetazoa" id="XP_030851285"/>
    </source>
</evidence>
<evidence type="ECO:0000256" key="3">
    <source>
        <dbReference type="ARBA" id="ARBA00022989"/>
    </source>
</evidence>
<accession>A0A7M7PJR8</accession>
<proteinExistence type="predicted"/>
<keyword evidence="2 5" id="KW-0812">Transmembrane</keyword>
<protein>
    <submittedName>
        <fullName evidence="6">Uncharacterized protein</fullName>
    </submittedName>
</protein>
<dbReference type="OrthoDB" id="5832279at2759"/>
<dbReference type="InterPro" id="IPR005178">
    <property type="entry name" value="Ostalpha/TMEM184C"/>
</dbReference>
<evidence type="ECO:0000256" key="4">
    <source>
        <dbReference type="ARBA" id="ARBA00023136"/>
    </source>
</evidence>
<keyword evidence="4 5" id="KW-0472">Membrane</keyword>
<dbReference type="GO" id="GO:0016020">
    <property type="term" value="C:membrane"/>
    <property type="evidence" value="ECO:0000318"/>
    <property type="project" value="GO_Central"/>
</dbReference>
<dbReference type="KEGG" id="spu:755610"/>
<organism evidence="6 7">
    <name type="scientific">Strongylocentrotus purpuratus</name>
    <name type="common">Purple sea urchin</name>
    <dbReference type="NCBI Taxonomy" id="7668"/>
    <lineage>
        <taxon>Eukaryota</taxon>
        <taxon>Metazoa</taxon>
        <taxon>Echinodermata</taxon>
        <taxon>Eleutherozoa</taxon>
        <taxon>Echinozoa</taxon>
        <taxon>Echinoidea</taxon>
        <taxon>Euechinoidea</taxon>
        <taxon>Echinacea</taxon>
        <taxon>Camarodonta</taxon>
        <taxon>Echinidea</taxon>
        <taxon>Strongylocentrotidae</taxon>
        <taxon>Strongylocentrotus</taxon>
    </lineage>
</organism>
<name>A0A7M7PJR8_STRPU</name>
<dbReference type="FunCoup" id="A0A7M7PJR8">
    <property type="interactions" value="986"/>
</dbReference>
<dbReference type="InParanoid" id="A0A7M7PJR8"/>
<sequence length="388" mass="43267">MAEEPSVQDVVYSEYVDTNLTTGDNSSTGSRGCSVDVSSAREEMEVLRSVGWGIALLVTLTALSCATVGMFLHSWVRIRRQVPYGNRRIFLVRLFALFPVFSVTSLAGFYVPRASLIANWGSSLYLSMTLYTFVLLIVDYYGGIGPMEDHLDGIKVSLSAPPLTCCCPCLPKISFTMTNFHRMRRLVLQTAYIRPLCVFLGAVLWADGIYKPSIIEADSAFVYLSVITLASSLVAVYGLSVIYNATHNQLQHFMISIKFATIKCVLIITNGQNLIIAILIAKDVIPCVGPLDSAVRGEFLYNMLVIFEMFLLNFFFKLYYWRWMVKHEYGHRFVSASVADITDIKNFEANAPMNVTRERINDLQEEASVDGSLSNVSKSGSFKSETVV</sequence>
<dbReference type="Pfam" id="PF03619">
    <property type="entry name" value="Solute_trans_a"/>
    <property type="match status" value="1"/>
</dbReference>
<feature type="transmembrane region" description="Helical" evidence="5">
    <location>
        <begin position="255"/>
        <end position="280"/>
    </location>
</feature>
<feature type="transmembrane region" description="Helical" evidence="5">
    <location>
        <begin position="117"/>
        <end position="138"/>
    </location>
</feature>
<evidence type="ECO:0000256" key="5">
    <source>
        <dbReference type="SAM" id="Phobius"/>
    </source>
</evidence>
<dbReference type="AlphaFoldDB" id="A0A7M7PJR8"/>
<keyword evidence="3 5" id="KW-1133">Transmembrane helix</keyword>
<feature type="transmembrane region" description="Helical" evidence="5">
    <location>
        <begin position="222"/>
        <end position="243"/>
    </location>
</feature>
<feature type="transmembrane region" description="Helical" evidence="5">
    <location>
        <begin position="52"/>
        <end position="78"/>
    </location>
</feature>
<feature type="transmembrane region" description="Helical" evidence="5">
    <location>
        <begin position="300"/>
        <end position="320"/>
    </location>
</feature>
<reference evidence="6" key="2">
    <citation type="submission" date="2021-01" db="UniProtKB">
        <authorList>
            <consortium name="EnsemblMetazoa"/>
        </authorList>
    </citation>
    <scope>IDENTIFICATION</scope>
</reference>
<reference evidence="7" key="1">
    <citation type="submission" date="2015-02" db="EMBL/GenBank/DDBJ databases">
        <title>Genome sequencing for Strongylocentrotus purpuratus.</title>
        <authorList>
            <person name="Murali S."/>
            <person name="Liu Y."/>
            <person name="Vee V."/>
            <person name="English A."/>
            <person name="Wang M."/>
            <person name="Skinner E."/>
            <person name="Han Y."/>
            <person name="Muzny D.M."/>
            <person name="Worley K.C."/>
            <person name="Gibbs R.A."/>
        </authorList>
    </citation>
    <scope>NUCLEOTIDE SEQUENCE</scope>
</reference>
<evidence type="ECO:0000256" key="1">
    <source>
        <dbReference type="ARBA" id="ARBA00004141"/>
    </source>
</evidence>
<dbReference type="Proteomes" id="UP000007110">
    <property type="component" value="Unassembled WGS sequence"/>
</dbReference>
<feature type="transmembrane region" description="Helical" evidence="5">
    <location>
        <begin position="90"/>
        <end position="111"/>
    </location>
</feature>
<dbReference type="RefSeq" id="XP_030851285.1">
    <property type="nucleotide sequence ID" value="XM_030995425.1"/>
</dbReference>
<dbReference type="GeneID" id="755610"/>
<comment type="subcellular location">
    <subcellularLocation>
        <location evidence="1">Membrane</location>
        <topology evidence="1">Multi-pass membrane protein</topology>
    </subcellularLocation>
</comment>
<dbReference type="SMART" id="SM01417">
    <property type="entry name" value="Solute_trans_a"/>
    <property type="match status" value="1"/>
</dbReference>
<keyword evidence="7" id="KW-1185">Reference proteome</keyword>
<evidence type="ECO:0000256" key="2">
    <source>
        <dbReference type="ARBA" id="ARBA00022692"/>
    </source>
</evidence>